<dbReference type="Proteomes" id="UP000245768">
    <property type="component" value="Unassembled WGS sequence"/>
</dbReference>
<feature type="cross-link" description="Glycyl lysine isopeptide (Lys-Gly) (interchain with G-Cter in SUMO2)" evidence="8">
    <location>
        <position position="204"/>
    </location>
</feature>
<dbReference type="STRING" id="215250.A0A316YSU7"/>
<protein>
    <submittedName>
        <fullName evidence="11">Kinase-like protein</fullName>
    </submittedName>
</protein>
<dbReference type="RefSeq" id="XP_025379390.1">
    <property type="nucleotide sequence ID" value="XM_025521298.1"/>
</dbReference>
<keyword evidence="4 11" id="KW-0418">Kinase</keyword>
<feature type="compositionally biased region" description="Basic and acidic residues" evidence="9">
    <location>
        <begin position="431"/>
        <end position="442"/>
    </location>
</feature>
<evidence type="ECO:0000256" key="8">
    <source>
        <dbReference type="PIRSR" id="PIRSR630616-3"/>
    </source>
</evidence>
<dbReference type="PROSITE" id="PS50011">
    <property type="entry name" value="PROTEIN_KINASE_DOM"/>
    <property type="match status" value="1"/>
</dbReference>
<sequence length="746" mass="82482">MRESQDARSFRKLYYGLFPRAPEDLLSNYTHLRTLVSQKQSKGDVQIDLMRSILGPTSRGYGGMQVVLKSIAITPRTSAKALREAAIHRAVSLSWTSEARVLPLLSHFITHVLPGAGDDKDEASSSSSSSNGKRTSAPRATSTFLVLVFPFLERGTLFDCVAKKMTSQLRRQKIGEDELRWVIVEAALALQRCHERGVVHRDVKAENILVDTLHGTPKLRLADFGMSIWIDETRESEGKAVGDQADSTLCGTWDYLSPETATQRRTGPPSDVWALGCVCVWLLTGSTPFADEKSHDQIVDRIAVGNWEAARAQLPDTLSYECLDLLEGMLQVDVGERITIQRILRHPFLKPELPRRAIVDTVDGAVQQARGARLRMPRASTPPSRSERSSLSNPKELQMRVPFGERNSTTQTQTPTSLRSAMIKIQTESQVVDKAKEKDGRPRRTPFGVVRLPASFSSPFSPQRPALRTISPSNQPPIEKEKDANLSQRDRSEEQEKEAELALTQRKRADASTTWGGGLGTRGIPPLRQRTGNEGRMAITPEGSVAVVTRMGEPPRQQMATFVIDATGSILTDCRSTTPEMHRVSGGLDPFLESIYEGACRWLDRVRARTIVAAFTLPPDEKETKDEALPTAACLVRANRDFAVSWQGTHEILQGSIEVDVRRTTGMISMTTLLQSFPTPDDCGKTQSTAKRYALPIASTRDGSWTCPSLQDDADDEVSKREKLAARKALACARAVDDVFAGLPWM</sequence>
<dbReference type="Gene3D" id="1.10.510.10">
    <property type="entry name" value="Transferase(Phosphotransferase) domain 1"/>
    <property type="match status" value="1"/>
</dbReference>
<evidence type="ECO:0000256" key="9">
    <source>
        <dbReference type="SAM" id="MobiDB-lite"/>
    </source>
</evidence>
<keyword evidence="2" id="KW-0808">Transferase</keyword>
<evidence type="ECO:0000313" key="11">
    <source>
        <dbReference type="EMBL" id="PWN92192.1"/>
    </source>
</evidence>
<evidence type="ECO:0000256" key="6">
    <source>
        <dbReference type="PIRSR" id="PIRSR630616-1"/>
    </source>
</evidence>
<reference evidence="11 12" key="1">
    <citation type="journal article" date="2018" name="Mol. Biol. Evol.">
        <title>Broad Genomic Sampling Reveals a Smut Pathogenic Ancestry of the Fungal Clade Ustilaginomycotina.</title>
        <authorList>
            <person name="Kijpornyongpan T."/>
            <person name="Mondo S.J."/>
            <person name="Barry K."/>
            <person name="Sandor L."/>
            <person name="Lee J."/>
            <person name="Lipzen A."/>
            <person name="Pangilinan J."/>
            <person name="LaButti K."/>
            <person name="Hainaut M."/>
            <person name="Henrissat B."/>
            <person name="Grigoriev I.V."/>
            <person name="Spatafora J.W."/>
            <person name="Aime M.C."/>
        </authorList>
    </citation>
    <scope>NUCLEOTIDE SEQUENCE [LARGE SCALE GENOMIC DNA]</scope>
    <source>
        <strain evidence="11 12">MCA 4198</strain>
    </source>
</reference>
<dbReference type="SMART" id="SM00220">
    <property type="entry name" value="S_TKc"/>
    <property type="match status" value="1"/>
</dbReference>
<feature type="compositionally biased region" description="Polar residues" evidence="9">
    <location>
        <begin position="381"/>
        <end position="395"/>
    </location>
</feature>
<dbReference type="PANTHER" id="PTHR24350">
    <property type="entry name" value="SERINE/THREONINE-PROTEIN KINASE IAL-RELATED"/>
    <property type="match status" value="1"/>
</dbReference>
<feature type="binding site" evidence="7">
    <location>
        <position position="223"/>
    </location>
    <ligand>
        <name>ATP</name>
        <dbReference type="ChEBI" id="CHEBI:30616"/>
    </ligand>
</feature>
<name>A0A316YSU7_9BASI</name>
<dbReference type="Pfam" id="PF00069">
    <property type="entry name" value="Pkinase"/>
    <property type="match status" value="1"/>
</dbReference>
<evidence type="ECO:0000259" key="10">
    <source>
        <dbReference type="PROSITE" id="PS50011"/>
    </source>
</evidence>
<dbReference type="GO" id="GO:0005524">
    <property type="term" value="F:ATP binding"/>
    <property type="evidence" value="ECO:0007669"/>
    <property type="project" value="UniProtKB-KW"/>
</dbReference>
<proteinExistence type="predicted"/>
<dbReference type="GO" id="GO:0004674">
    <property type="term" value="F:protein serine/threonine kinase activity"/>
    <property type="evidence" value="ECO:0007669"/>
    <property type="project" value="UniProtKB-KW"/>
</dbReference>
<accession>A0A316YSU7</accession>
<keyword evidence="5 7" id="KW-0067">ATP-binding</keyword>
<feature type="compositionally biased region" description="Polar residues" evidence="9">
    <location>
        <begin position="406"/>
        <end position="419"/>
    </location>
</feature>
<dbReference type="AlphaFoldDB" id="A0A316YSU7"/>
<keyword evidence="1" id="KW-0723">Serine/threonine-protein kinase</keyword>
<dbReference type="InParanoid" id="A0A316YSU7"/>
<feature type="binding site" evidence="7">
    <location>
        <begin position="206"/>
        <end position="207"/>
    </location>
    <ligand>
        <name>ATP</name>
        <dbReference type="ChEBI" id="CHEBI:30616"/>
    </ligand>
</feature>
<feature type="compositionally biased region" description="Basic and acidic residues" evidence="9">
    <location>
        <begin position="478"/>
        <end position="500"/>
    </location>
</feature>
<evidence type="ECO:0000313" key="12">
    <source>
        <dbReference type="Proteomes" id="UP000245768"/>
    </source>
</evidence>
<evidence type="ECO:0000256" key="4">
    <source>
        <dbReference type="ARBA" id="ARBA00022777"/>
    </source>
</evidence>
<dbReference type="InterPro" id="IPR030616">
    <property type="entry name" value="Aur-like"/>
</dbReference>
<dbReference type="InterPro" id="IPR000719">
    <property type="entry name" value="Prot_kinase_dom"/>
</dbReference>
<evidence type="ECO:0000256" key="3">
    <source>
        <dbReference type="ARBA" id="ARBA00022741"/>
    </source>
</evidence>
<dbReference type="SUPFAM" id="SSF56112">
    <property type="entry name" value="Protein kinase-like (PK-like)"/>
    <property type="match status" value="1"/>
</dbReference>
<dbReference type="GeneID" id="37043214"/>
<dbReference type="PROSITE" id="PS00108">
    <property type="entry name" value="PROTEIN_KINASE_ST"/>
    <property type="match status" value="1"/>
</dbReference>
<dbReference type="InterPro" id="IPR008271">
    <property type="entry name" value="Ser/Thr_kinase_AS"/>
</dbReference>
<evidence type="ECO:0000256" key="2">
    <source>
        <dbReference type="ARBA" id="ARBA00022679"/>
    </source>
</evidence>
<keyword evidence="3 7" id="KW-0547">Nucleotide-binding</keyword>
<dbReference type="OrthoDB" id="2963692at2759"/>
<keyword evidence="12" id="KW-1185">Reference proteome</keyword>
<feature type="active site" description="Proton acceptor" evidence="6">
    <location>
        <position position="202"/>
    </location>
</feature>
<feature type="region of interest" description="Disordered" evidence="9">
    <location>
        <begin position="118"/>
        <end position="137"/>
    </location>
</feature>
<organism evidence="11 12">
    <name type="scientific">Acaromyces ingoldii</name>
    <dbReference type="NCBI Taxonomy" id="215250"/>
    <lineage>
        <taxon>Eukaryota</taxon>
        <taxon>Fungi</taxon>
        <taxon>Dikarya</taxon>
        <taxon>Basidiomycota</taxon>
        <taxon>Ustilaginomycotina</taxon>
        <taxon>Exobasidiomycetes</taxon>
        <taxon>Exobasidiales</taxon>
        <taxon>Cryptobasidiaceae</taxon>
        <taxon>Acaromyces</taxon>
    </lineage>
</organism>
<evidence type="ECO:0000256" key="1">
    <source>
        <dbReference type="ARBA" id="ARBA00022527"/>
    </source>
</evidence>
<dbReference type="EMBL" id="KZ819635">
    <property type="protein sequence ID" value="PWN92192.1"/>
    <property type="molecule type" value="Genomic_DNA"/>
</dbReference>
<feature type="region of interest" description="Disordered" evidence="9">
    <location>
        <begin position="369"/>
        <end position="534"/>
    </location>
</feature>
<dbReference type="InterPro" id="IPR011009">
    <property type="entry name" value="Kinase-like_dom_sf"/>
</dbReference>
<evidence type="ECO:0000256" key="7">
    <source>
        <dbReference type="PIRSR" id="PIRSR630616-2"/>
    </source>
</evidence>
<evidence type="ECO:0000256" key="5">
    <source>
        <dbReference type="ARBA" id="ARBA00022840"/>
    </source>
</evidence>
<feature type="domain" description="Protein kinase" evidence="10">
    <location>
        <begin position="53"/>
        <end position="349"/>
    </location>
</feature>
<gene>
    <name evidence="11" type="ORF">FA10DRAFT_265994</name>
</gene>